<name>A0A1Z2SDY7_VIBGA</name>
<dbReference type="Pfam" id="PF15428">
    <property type="entry name" value="Imm26"/>
    <property type="match status" value="1"/>
</dbReference>
<protein>
    <submittedName>
        <fullName evidence="1">Uncharacterized protein</fullName>
    </submittedName>
</protein>
<dbReference type="Proteomes" id="UP000196708">
    <property type="component" value="Chromosome 1"/>
</dbReference>
<dbReference type="InterPro" id="IPR029278">
    <property type="entry name" value="Imm26"/>
</dbReference>
<proteinExistence type="predicted"/>
<gene>
    <name evidence="1" type="ORF">BSQ33_06290</name>
</gene>
<evidence type="ECO:0000313" key="2">
    <source>
        <dbReference type="Proteomes" id="UP000196708"/>
    </source>
</evidence>
<dbReference type="OrthoDB" id="9969904at2"/>
<dbReference type="EMBL" id="CP018835">
    <property type="protein sequence ID" value="ASA55375.1"/>
    <property type="molecule type" value="Genomic_DNA"/>
</dbReference>
<organism evidence="1 2">
    <name type="scientific">Vibrio gazogenes</name>
    <dbReference type="NCBI Taxonomy" id="687"/>
    <lineage>
        <taxon>Bacteria</taxon>
        <taxon>Pseudomonadati</taxon>
        <taxon>Pseudomonadota</taxon>
        <taxon>Gammaproteobacteria</taxon>
        <taxon>Vibrionales</taxon>
        <taxon>Vibrionaceae</taxon>
        <taxon>Vibrio</taxon>
    </lineage>
</organism>
<evidence type="ECO:0000313" key="1">
    <source>
        <dbReference type="EMBL" id="ASA55375.1"/>
    </source>
</evidence>
<dbReference type="KEGG" id="vga:BSQ33_06290"/>
<sequence>MKEIKLGTCFSIPLENEEYGFGYVNYEGDFLMVNIFDFKSKSSKDIKNSFDKPLLITDWLIDWVVFSNVKSSLYPKWILHRNIILENYKKPQCHYVIFGSEFDKKCLNFITDEVHPASHDEIAKYPQFSTYHVDYYATFVRAKYRGVNFNKVIFDDGKNDYVVL</sequence>
<accession>A0A1Z2SDY7</accession>
<dbReference type="AlphaFoldDB" id="A0A1Z2SDY7"/>
<dbReference type="RefSeq" id="WP_088133670.1">
    <property type="nucleotide sequence ID" value="NZ_CP018835.1"/>
</dbReference>
<reference evidence="1 2" key="1">
    <citation type="submission" date="2016-12" db="EMBL/GenBank/DDBJ databases">
        <authorList>
            <person name="Song W.-J."/>
            <person name="Kurnit D.M."/>
        </authorList>
    </citation>
    <scope>NUCLEOTIDE SEQUENCE [LARGE SCALE GENOMIC DNA]</scope>
    <source>
        <strain evidence="1 2">ATCC 43942</strain>
    </source>
</reference>